<feature type="non-terminal residue" evidence="4">
    <location>
        <position position="193"/>
    </location>
</feature>
<evidence type="ECO:0000313" key="4">
    <source>
        <dbReference type="EMBL" id="RFU31085.1"/>
    </source>
</evidence>
<feature type="non-terminal residue" evidence="4">
    <location>
        <position position="1"/>
    </location>
</feature>
<dbReference type="OMA" id="WDFSTKM"/>
<dbReference type="PROSITE" id="PS00061">
    <property type="entry name" value="ADH_SHORT"/>
    <property type="match status" value="1"/>
</dbReference>
<dbReference type="Proteomes" id="UP000258309">
    <property type="component" value="Unassembled WGS sequence"/>
</dbReference>
<dbReference type="GO" id="GO:0016491">
    <property type="term" value="F:oxidoreductase activity"/>
    <property type="evidence" value="ECO:0007669"/>
    <property type="project" value="UniProtKB-KW"/>
</dbReference>
<dbReference type="SUPFAM" id="SSF51735">
    <property type="entry name" value="NAD(P)-binding Rossmann-fold domains"/>
    <property type="match status" value="1"/>
</dbReference>
<dbReference type="EMBL" id="NCSJ02000084">
    <property type="protein sequence ID" value="RFU31085.1"/>
    <property type="molecule type" value="Genomic_DNA"/>
</dbReference>
<comment type="similarity">
    <text evidence="1">Belongs to the short-chain dehydrogenases/reductases (SDR) family.</text>
</comment>
<dbReference type="InterPro" id="IPR052178">
    <property type="entry name" value="Sec_Metab_Biosynth_SDR"/>
</dbReference>
<gene>
    <name evidence="4" type="ORF">B7463_g5233</name>
</gene>
<evidence type="ECO:0000256" key="1">
    <source>
        <dbReference type="ARBA" id="ARBA00006484"/>
    </source>
</evidence>
<keyword evidence="3" id="KW-0560">Oxidoreductase</keyword>
<evidence type="ECO:0000256" key="3">
    <source>
        <dbReference type="ARBA" id="ARBA00023002"/>
    </source>
</evidence>
<dbReference type="CDD" id="cd05233">
    <property type="entry name" value="SDR_c"/>
    <property type="match status" value="1"/>
</dbReference>
<dbReference type="OrthoDB" id="37659at2759"/>
<keyword evidence="2" id="KW-0521">NADP</keyword>
<reference evidence="4 5" key="1">
    <citation type="submission" date="2018-05" db="EMBL/GenBank/DDBJ databases">
        <title>Draft genome sequence of Scytalidium lignicola DSM 105466, a ubiquitous saprotrophic fungus.</title>
        <authorList>
            <person name="Buettner E."/>
            <person name="Gebauer A.M."/>
            <person name="Hofrichter M."/>
            <person name="Liers C."/>
            <person name="Kellner H."/>
        </authorList>
    </citation>
    <scope>NUCLEOTIDE SEQUENCE [LARGE SCALE GENOMIC DNA]</scope>
    <source>
        <strain evidence="4 5">DSM 105466</strain>
    </source>
</reference>
<dbReference type="PANTHER" id="PTHR43618:SF13">
    <property type="entry name" value="CHAIN DEHYDROGENASE, PUTATIVE (AFU_ORTHOLOGUE AFUA_1G17650)-RELATED"/>
    <property type="match status" value="1"/>
</dbReference>
<dbReference type="PANTHER" id="PTHR43618">
    <property type="entry name" value="7-ALPHA-HYDROXYSTEROID DEHYDROGENASE"/>
    <property type="match status" value="1"/>
</dbReference>
<name>A0A3E2HCH9_SCYLI</name>
<dbReference type="AlphaFoldDB" id="A0A3E2HCH9"/>
<dbReference type="Gene3D" id="3.40.50.720">
    <property type="entry name" value="NAD(P)-binding Rossmann-like Domain"/>
    <property type="match status" value="2"/>
</dbReference>
<comment type="caution">
    <text evidence="4">The sequence shown here is derived from an EMBL/GenBank/DDBJ whole genome shotgun (WGS) entry which is preliminary data.</text>
</comment>
<keyword evidence="5" id="KW-1185">Reference proteome</keyword>
<dbReference type="Pfam" id="PF13561">
    <property type="entry name" value="adh_short_C2"/>
    <property type="match status" value="1"/>
</dbReference>
<dbReference type="Pfam" id="PF00106">
    <property type="entry name" value="adh_short"/>
    <property type="match status" value="1"/>
</dbReference>
<protein>
    <submittedName>
        <fullName evidence="4">Uncharacterized protein</fullName>
    </submittedName>
</protein>
<organism evidence="4 5">
    <name type="scientific">Scytalidium lignicola</name>
    <name type="common">Hyphomycete</name>
    <dbReference type="NCBI Taxonomy" id="5539"/>
    <lineage>
        <taxon>Eukaryota</taxon>
        <taxon>Fungi</taxon>
        <taxon>Dikarya</taxon>
        <taxon>Ascomycota</taxon>
        <taxon>Pezizomycotina</taxon>
        <taxon>Leotiomycetes</taxon>
        <taxon>Leotiomycetes incertae sedis</taxon>
        <taxon>Scytalidium</taxon>
    </lineage>
</organism>
<dbReference type="STRING" id="5539.A0A3E2HCH9"/>
<accession>A0A3E2HCH9</accession>
<dbReference type="InterPro" id="IPR002347">
    <property type="entry name" value="SDR_fam"/>
</dbReference>
<sequence length="193" mass="20346">MALQKVALITGASKGVGAAVARALATDMRIVINHRSDSAAAEALVEELRKLANLDLVNGVFIATASVAGVKPSGSSLPYAVTKAALIHLIRSLAVISAPKVRVNSVSPGVLLTDWGPSIPRRKAKGYSGKKCIKEICYPESKYYLQHLENITCSQELTANSLDFKDVAGQVRALAMSRSITGVNVVIDAGFSL</sequence>
<proteinExistence type="inferred from homology"/>
<dbReference type="InterPro" id="IPR036291">
    <property type="entry name" value="NAD(P)-bd_dom_sf"/>
</dbReference>
<evidence type="ECO:0000313" key="5">
    <source>
        <dbReference type="Proteomes" id="UP000258309"/>
    </source>
</evidence>
<evidence type="ECO:0000256" key="2">
    <source>
        <dbReference type="ARBA" id="ARBA00022857"/>
    </source>
</evidence>
<dbReference type="InterPro" id="IPR020904">
    <property type="entry name" value="Sc_DH/Rdtase_CS"/>
</dbReference>